<evidence type="ECO:0000313" key="1">
    <source>
        <dbReference type="Ensembl" id="ENSTNIP00000003897.1"/>
    </source>
</evidence>
<organism evidence="1 2">
    <name type="scientific">Tetraodon nigroviridis</name>
    <name type="common">Spotted green pufferfish</name>
    <name type="synonym">Chelonodon nigroviridis</name>
    <dbReference type="NCBI Taxonomy" id="99883"/>
    <lineage>
        <taxon>Eukaryota</taxon>
        <taxon>Metazoa</taxon>
        <taxon>Chordata</taxon>
        <taxon>Craniata</taxon>
        <taxon>Vertebrata</taxon>
        <taxon>Euteleostomi</taxon>
        <taxon>Actinopterygii</taxon>
        <taxon>Neopterygii</taxon>
        <taxon>Teleostei</taxon>
        <taxon>Neoteleostei</taxon>
        <taxon>Acanthomorphata</taxon>
        <taxon>Eupercaria</taxon>
        <taxon>Tetraodontiformes</taxon>
        <taxon>Tetradontoidea</taxon>
        <taxon>Tetraodontidae</taxon>
        <taxon>Tetraodon</taxon>
    </lineage>
</organism>
<sequence>AQVALRLQQANNGIRE</sequence>
<protein>
    <submittedName>
        <fullName evidence="1">Uncharacterized protein</fullName>
    </submittedName>
</protein>
<reference evidence="2" key="1">
    <citation type="journal article" date="2004" name="Nature">
        <title>Genome duplication in the teleost fish Tetraodon nigroviridis reveals the early vertebrate proto-karyotype.</title>
        <authorList>
            <person name="Jaillon O."/>
            <person name="Aury J.-M."/>
            <person name="Brunet F."/>
            <person name="Petit J.-L."/>
            <person name="Stange-Thomann N."/>
            <person name="Mauceli E."/>
            <person name="Bouneau L."/>
            <person name="Fischer C."/>
            <person name="Ozouf-Costaz C."/>
            <person name="Bernot A."/>
            <person name="Nicaud S."/>
            <person name="Jaffe D."/>
            <person name="Fisher S."/>
            <person name="Lutfalla G."/>
            <person name="Dossat C."/>
            <person name="Segurens B."/>
            <person name="Dasilva C."/>
            <person name="Salanoubat M."/>
            <person name="Levy M."/>
            <person name="Boudet N."/>
            <person name="Castellano S."/>
            <person name="Anthouard V."/>
            <person name="Jubin C."/>
            <person name="Castelli V."/>
            <person name="Katinka M."/>
            <person name="Vacherie B."/>
            <person name="Biemont C."/>
            <person name="Skalli Z."/>
            <person name="Cattolico L."/>
            <person name="Poulain J."/>
            <person name="De Berardinis V."/>
            <person name="Cruaud C."/>
            <person name="Duprat S."/>
            <person name="Brottier P."/>
            <person name="Coutanceau J.-P."/>
            <person name="Gouzy J."/>
            <person name="Parra G."/>
            <person name="Lardier G."/>
            <person name="Chapple C."/>
            <person name="McKernan K.J."/>
            <person name="McEwan P."/>
            <person name="Bosak S."/>
            <person name="Kellis M."/>
            <person name="Volff J.-N."/>
            <person name="Guigo R."/>
            <person name="Zody M.C."/>
            <person name="Mesirov J."/>
            <person name="Lindblad-Toh K."/>
            <person name="Birren B."/>
            <person name="Nusbaum C."/>
            <person name="Kahn D."/>
            <person name="Robinson-Rechavi M."/>
            <person name="Laudet V."/>
            <person name="Schachter V."/>
            <person name="Quetier F."/>
            <person name="Saurin W."/>
            <person name="Scarpelli C."/>
            <person name="Wincker P."/>
            <person name="Lander E.S."/>
            <person name="Weissenbach J."/>
            <person name="Roest Crollius H."/>
        </authorList>
    </citation>
    <scope>NUCLEOTIDE SEQUENCE [LARGE SCALE GENOMIC DNA]</scope>
</reference>
<name>H3C6M6_TETNG</name>
<reference evidence="1" key="3">
    <citation type="submission" date="2025-09" db="UniProtKB">
        <authorList>
            <consortium name="Ensembl"/>
        </authorList>
    </citation>
    <scope>IDENTIFICATION</scope>
</reference>
<dbReference type="Proteomes" id="UP000007303">
    <property type="component" value="Unassembled WGS sequence"/>
</dbReference>
<proteinExistence type="predicted"/>
<accession>H3C6M6</accession>
<dbReference type="Ensembl" id="ENSTNIT00000003810.1">
    <property type="protein sequence ID" value="ENSTNIP00000003897.1"/>
    <property type="gene ID" value="ENSTNIG00000001666.1"/>
</dbReference>
<reference evidence="1" key="2">
    <citation type="submission" date="2025-08" db="UniProtKB">
        <authorList>
            <consortium name="Ensembl"/>
        </authorList>
    </citation>
    <scope>IDENTIFICATION</scope>
</reference>
<dbReference type="AlphaFoldDB" id="H3C6M6"/>
<keyword evidence="2" id="KW-1185">Reference proteome</keyword>
<evidence type="ECO:0000313" key="2">
    <source>
        <dbReference type="Proteomes" id="UP000007303"/>
    </source>
</evidence>
<dbReference type="InParanoid" id="H3C6M6"/>